<reference evidence="1 2" key="1">
    <citation type="submission" date="2013-12" db="EMBL/GenBank/DDBJ databases">
        <title>Draft genome of the parsitic nematode Ancylostoma duodenale.</title>
        <authorList>
            <person name="Mitreva M."/>
        </authorList>
    </citation>
    <scope>NUCLEOTIDE SEQUENCE [LARGE SCALE GENOMIC DNA]</scope>
    <source>
        <strain evidence="1 2">Zhejiang</strain>
    </source>
</reference>
<accession>A0A0C2BHR7</accession>
<dbReference type="EMBL" id="KN787147">
    <property type="protein sequence ID" value="KIH43303.1"/>
    <property type="molecule type" value="Genomic_DNA"/>
</dbReference>
<name>A0A0C2BHR7_9BILA</name>
<proteinExistence type="predicted"/>
<gene>
    <name evidence="1" type="ORF">ANCDUO_26694</name>
</gene>
<dbReference type="AlphaFoldDB" id="A0A0C2BHR7"/>
<evidence type="ECO:0000313" key="2">
    <source>
        <dbReference type="Proteomes" id="UP000054047"/>
    </source>
</evidence>
<organism evidence="1 2">
    <name type="scientific">Ancylostoma duodenale</name>
    <dbReference type="NCBI Taxonomy" id="51022"/>
    <lineage>
        <taxon>Eukaryota</taxon>
        <taxon>Metazoa</taxon>
        <taxon>Ecdysozoa</taxon>
        <taxon>Nematoda</taxon>
        <taxon>Chromadorea</taxon>
        <taxon>Rhabditida</taxon>
        <taxon>Rhabditina</taxon>
        <taxon>Rhabditomorpha</taxon>
        <taxon>Strongyloidea</taxon>
        <taxon>Ancylostomatidae</taxon>
        <taxon>Ancylostomatinae</taxon>
        <taxon>Ancylostoma</taxon>
    </lineage>
</organism>
<keyword evidence="2" id="KW-1185">Reference proteome</keyword>
<evidence type="ECO:0000313" key="1">
    <source>
        <dbReference type="EMBL" id="KIH43303.1"/>
    </source>
</evidence>
<sequence length="63" mass="7245">MRFLEGPAEFAAGCPVCAFPKKSSLVFGKSDPSTRTLYKTWLLLQRKSQRTFIAGYRKDRTTW</sequence>
<protein>
    <submittedName>
        <fullName evidence="1">Uncharacterized protein</fullName>
    </submittedName>
</protein>
<dbReference type="Proteomes" id="UP000054047">
    <property type="component" value="Unassembled WGS sequence"/>
</dbReference>